<evidence type="ECO:0000256" key="3">
    <source>
        <dbReference type="ARBA" id="ARBA00022970"/>
    </source>
</evidence>
<dbReference type="Gene3D" id="3.40.50.10300">
    <property type="entry name" value="CoaB-like"/>
    <property type="match status" value="1"/>
</dbReference>
<feature type="signal peptide" evidence="6">
    <location>
        <begin position="1"/>
        <end position="21"/>
    </location>
</feature>
<gene>
    <name evidence="8" type="ORF">GIB67_033125</name>
</gene>
<keyword evidence="3" id="KW-0029">Amino-acid transport</keyword>
<evidence type="ECO:0000256" key="6">
    <source>
        <dbReference type="SAM" id="SignalP"/>
    </source>
</evidence>
<organism evidence="8 9">
    <name type="scientific">Kingdonia uniflora</name>
    <dbReference type="NCBI Taxonomy" id="39325"/>
    <lineage>
        <taxon>Eukaryota</taxon>
        <taxon>Viridiplantae</taxon>
        <taxon>Streptophyta</taxon>
        <taxon>Embryophyta</taxon>
        <taxon>Tracheophyta</taxon>
        <taxon>Spermatophyta</taxon>
        <taxon>Magnoliopsida</taxon>
        <taxon>Ranunculales</taxon>
        <taxon>Circaeasteraceae</taxon>
        <taxon>Kingdonia</taxon>
    </lineage>
</organism>
<name>A0A7J7MYN5_9MAGN</name>
<comment type="caution">
    <text evidence="8">The sequence shown here is derived from an EMBL/GenBank/DDBJ whole genome shotgun (WGS) entry which is preliminary data.</text>
</comment>
<evidence type="ECO:0000313" key="9">
    <source>
        <dbReference type="Proteomes" id="UP000541444"/>
    </source>
</evidence>
<feature type="chain" id="PRO_5029456520" description="Amino acid transporter transmembrane domain-containing protein" evidence="6">
    <location>
        <begin position="22"/>
        <end position="308"/>
    </location>
</feature>
<dbReference type="Pfam" id="PF01490">
    <property type="entry name" value="Aa_trans"/>
    <property type="match status" value="1"/>
</dbReference>
<evidence type="ECO:0000259" key="7">
    <source>
        <dbReference type="Pfam" id="PF01490"/>
    </source>
</evidence>
<dbReference type="Proteomes" id="UP000541444">
    <property type="component" value="Unassembled WGS sequence"/>
</dbReference>
<dbReference type="PANTHER" id="PTHR35490:SF3">
    <property type="entry name" value="(WILD MALAYSIAN BANANA) HYPOTHETICAL PROTEIN"/>
    <property type="match status" value="1"/>
</dbReference>
<keyword evidence="4" id="KW-1133">Transmembrane helix</keyword>
<dbReference type="GO" id="GO:0006865">
    <property type="term" value="P:amino acid transport"/>
    <property type="evidence" value="ECO:0007669"/>
    <property type="project" value="UniProtKB-KW"/>
</dbReference>
<reference evidence="8 9" key="1">
    <citation type="journal article" date="2020" name="IScience">
        <title>Genome Sequencing of the Endangered Kingdonia uniflora (Circaeasteraceae, Ranunculales) Reveals Potential Mechanisms of Evolutionary Specialization.</title>
        <authorList>
            <person name="Sun Y."/>
            <person name="Deng T."/>
            <person name="Zhang A."/>
            <person name="Moore M.J."/>
            <person name="Landis J.B."/>
            <person name="Lin N."/>
            <person name="Zhang H."/>
            <person name="Zhang X."/>
            <person name="Huang J."/>
            <person name="Zhang X."/>
            <person name="Sun H."/>
            <person name="Wang H."/>
        </authorList>
    </citation>
    <scope>NUCLEOTIDE SEQUENCE [LARGE SCALE GENOMIC DNA]</scope>
    <source>
        <strain evidence="8">TB1705</strain>
        <tissue evidence="8">Leaf</tissue>
    </source>
</reference>
<dbReference type="PANTHER" id="PTHR35490">
    <property type="entry name" value="BACTERIOPHAGE N4 ADSORPTION B PROTEIN"/>
    <property type="match status" value="1"/>
</dbReference>
<keyword evidence="5" id="KW-0472">Membrane</keyword>
<comment type="subcellular location">
    <subcellularLocation>
        <location evidence="1">Membrane</location>
    </subcellularLocation>
</comment>
<dbReference type="EMBL" id="JACGCM010001183">
    <property type="protein sequence ID" value="KAF6160041.1"/>
    <property type="molecule type" value="Genomic_DNA"/>
</dbReference>
<evidence type="ECO:0000256" key="2">
    <source>
        <dbReference type="ARBA" id="ARBA00022692"/>
    </source>
</evidence>
<protein>
    <recommendedName>
        <fullName evidence="7">Amino acid transporter transmembrane domain-containing protein</fullName>
    </recommendedName>
</protein>
<keyword evidence="2" id="KW-0812">Transmembrane</keyword>
<dbReference type="AlphaFoldDB" id="A0A7J7MYN5"/>
<accession>A0A7J7MYN5</accession>
<keyword evidence="3" id="KW-0813">Transport</keyword>
<feature type="domain" description="Amino acid transporter transmembrane" evidence="7">
    <location>
        <begin position="5"/>
        <end position="94"/>
    </location>
</feature>
<evidence type="ECO:0000256" key="4">
    <source>
        <dbReference type="ARBA" id="ARBA00022989"/>
    </source>
</evidence>
<evidence type="ECO:0000313" key="8">
    <source>
        <dbReference type="EMBL" id="KAF6160041.1"/>
    </source>
</evidence>
<evidence type="ECO:0000256" key="1">
    <source>
        <dbReference type="ARBA" id="ARBA00004370"/>
    </source>
</evidence>
<keyword evidence="9" id="KW-1185">Reference proteome</keyword>
<dbReference type="InterPro" id="IPR035929">
    <property type="entry name" value="CoaB-like_sf"/>
</dbReference>
<proteinExistence type="predicted"/>
<evidence type="ECO:0000256" key="5">
    <source>
        <dbReference type="ARBA" id="ARBA00023136"/>
    </source>
</evidence>
<dbReference type="InterPro" id="IPR013057">
    <property type="entry name" value="AA_transpt_TM"/>
</dbReference>
<sequence>MALNLATVMCFFYSFIELGLGFAKVVGDGQIEGSIGGISQATELKKVWTISQVFESIAFGFPFSIIIFEIQDTLKSTPAENQTMKKASIIAISVPPSFISVVDALDLEVDMAEQFCQDVVVSRFVSEVIGRSLARAEAEEVAEAIIETKNQEISCLKDKLRYYETFRLVRFLRRLSQTYQREEDSQLQVCPFRLFPITAVYSCMNLQAEHKILSASGPLDMRLTMVPKMLYVMRNSWAPMAFCIIFQGSRIWRRWHRRINVNQKQFAIPFKVRDIVCGSRFCRLYRCMRRIFSDNGLAIHILVRHIAG</sequence>
<keyword evidence="6" id="KW-0732">Signal</keyword>
<dbReference type="GO" id="GO:0016020">
    <property type="term" value="C:membrane"/>
    <property type="evidence" value="ECO:0007669"/>
    <property type="project" value="UniProtKB-SubCell"/>
</dbReference>